<feature type="compositionally biased region" description="Basic and acidic residues" evidence="1">
    <location>
        <begin position="1"/>
        <end position="15"/>
    </location>
</feature>
<comment type="caution">
    <text evidence="2">The sequence shown here is derived from an EMBL/GenBank/DDBJ whole genome shotgun (WGS) entry which is preliminary data.</text>
</comment>
<sequence length="200" mass="21605">MAGRRKEDGQAKADRMPVPPWAPLAREDPGPKVTPSDPRPQPRMRGDPVRHTAPQLDRPQLVEAEGTLSVEAVALEARHLGRLGALQEETPAPSTAALEARAKASDQEVAPVGPPHGERRRLGHRPVEPVEPVEPGVDRVHPVERAGEVQPLEASGREAESPGTPSADRRLDRLEVLSAAALEVPARGGERRIVLQYVCQ</sequence>
<accession>A0ABP0M0R8</accession>
<dbReference type="Proteomes" id="UP001642484">
    <property type="component" value="Unassembled WGS sequence"/>
</dbReference>
<keyword evidence="3" id="KW-1185">Reference proteome</keyword>
<reference evidence="2 3" key="1">
    <citation type="submission" date="2024-02" db="EMBL/GenBank/DDBJ databases">
        <authorList>
            <person name="Chen Y."/>
            <person name="Shah S."/>
            <person name="Dougan E. K."/>
            <person name="Thang M."/>
            <person name="Chan C."/>
        </authorList>
    </citation>
    <scope>NUCLEOTIDE SEQUENCE [LARGE SCALE GENOMIC DNA]</scope>
</reference>
<name>A0ABP0M0R8_9DINO</name>
<evidence type="ECO:0000313" key="3">
    <source>
        <dbReference type="Proteomes" id="UP001642484"/>
    </source>
</evidence>
<dbReference type="EMBL" id="CAXAMN010014780">
    <property type="protein sequence ID" value="CAK9044272.1"/>
    <property type="molecule type" value="Genomic_DNA"/>
</dbReference>
<proteinExistence type="predicted"/>
<gene>
    <name evidence="2" type="ORF">CCMP2556_LOCUS23321</name>
</gene>
<protein>
    <submittedName>
        <fullName evidence="2">Uncharacterized protein</fullName>
    </submittedName>
</protein>
<evidence type="ECO:0000313" key="2">
    <source>
        <dbReference type="EMBL" id="CAK9044272.1"/>
    </source>
</evidence>
<evidence type="ECO:0000256" key="1">
    <source>
        <dbReference type="SAM" id="MobiDB-lite"/>
    </source>
</evidence>
<feature type="region of interest" description="Disordered" evidence="1">
    <location>
        <begin position="84"/>
        <end position="171"/>
    </location>
</feature>
<feature type="compositionally biased region" description="Basic and acidic residues" evidence="1">
    <location>
        <begin position="136"/>
        <end position="147"/>
    </location>
</feature>
<organism evidence="2 3">
    <name type="scientific">Durusdinium trenchii</name>
    <dbReference type="NCBI Taxonomy" id="1381693"/>
    <lineage>
        <taxon>Eukaryota</taxon>
        <taxon>Sar</taxon>
        <taxon>Alveolata</taxon>
        <taxon>Dinophyceae</taxon>
        <taxon>Suessiales</taxon>
        <taxon>Symbiodiniaceae</taxon>
        <taxon>Durusdinium</taxon>
    </lineage>
</organism>
<feature type="region of interest" description="Disordered" evidence="1">
    <location>
        <begin position="1"/>
        <end position="62"/>
    </location>
</feature>